<evidence type="ECO:0000259" key="5">
    <source>
        <dbReference type="PROSITE" id="PS50865"/>
    </source>
</evidence>
<keyword evidence="3" id="KW-0862">Zinc</keyword>
<keyword evidence="2 4" id="KW-0863">Zinc-finger</keyword>
<reference evidence="6 7" key="1">
    <citation type="submission" date="2014-06" db="EMBL/GenBank/DDBJ databases">
        <title>Evolutionary Origins and Diversification of the Mycorrhizal Mutualists.</title>
        <authorList>
            <consortium name="DOE Joint Genome Institute"/>
            <consortium name="Mycorrhizal Genomics Consortium"/>
            <person name="Kohler A."/>
            <person name="Kuo A."/>
            <person name="Nagy L.G."/>
            <person name="Floudas D."/>
            <person name="Copeland A."/>
            <person name="Barry K.W."/>
            <person name="Cichocki N."/>
            <person name="Veneault-Fourrey C."/>
            <person name="LaButti K."/>
            <person name="Lindquist E.A."/>
            <person name="Lipzen A."/>
            <person name="Lundell T."/>
            <person name="Morin E."/>
            <person name="Murat C."/>
            <person name="Riley R."/>
            <person name="Ohm R."/>
            <person name="Sun H."/>
            <person name="Tunlid A."/>
            <person name="Henrissat B."/>
            <person name="Grigoriev I.V."/>
            <person name="Hibbett D.S."/>
            <person name="Martin F."/>
        </authorList>
    </citation>
    <scope>NUCLEOTIDE SEQUENCE [LARGE SCALE GENOMIC DNA]</scope>
    <source>
        <strain evidence="6 7">SS14</strain>
    </source>
</reference>
<name>A0A0C9UTW7_SPHS4</name>
<protein>
    <recommendedName>
        <fullName evidence="5">MYND-type domain-containing protein</fullName>
    </recommendedName>
</protein>
<dbReference type="PROSITE" id="PS50865">
    <property type="entry name" value="ZF_MYND_2"/>
    <property type="match status" value="1"/>
</dbReference>
<dbReference type="OrthoDB" id="432970at2759"/>
<proteinExistence type="predicted"/>
<dbReference type="Pfam" id="PF14737">
    <property type="entry name" value="DUF4470"/>
    <property type="match status" value="1"/>
</dbReference>
<evidence type="ECO:0000313" key="7">
    <source>
        <dbReference type="Proteomes" id="UP000054279"/>
    </source>
</evidence>
<dbReference type="GO" id="GO:0005634">
    <property type="term" value="C:nucleus"/>
    <property type="evidence" value="ECO:0007669"/>
    <property type="project" value="TreeGrafter"/>
</dbReference>
<keyword evidence="1" id="KW-0479">Metal-binding</keyword>
<dbReference type="SUPFAM" id="SSF144232">
    <property type="entry name" value="HIT/MYND zinc finger-like"/>
    <property type="match status" value="1"/>
</dbReference>
<dbReference type="InterPro" id="IPR024119">
    <property type="entry name" value="TF_DEAF-1"/>
</dbReference>
<organism evidence="6 7">
    <name type="scientific">Sphaerobolus stellatus (strain SS14)</name>
    <dbReference type="NCBI Taxonomy" id="990650"/>
    <lineage>
        <taxon>Eukaryota</taxon>
        <taxon>Fungi</taxon>
        <taxon>Dikarya</taxon>
        <taxon>Basidiomycota</taxon>
        <taxon>Agaricomycotina</taxon>
        <taxon>Agaricomycetes</taxon>
        <taxon>Phallomycetidae</taxon>
        <taxon>Geastrales</taxon>
        <taxon>Sphaerobolaceae</taxon>
        <taxon>Sphaerobolus</taxon>
    </lineage>
</organism>
<accession>A0A0C9UTW7</accession>
<feature type="domain" description="MYND-type" evidence="5">
    <location>
        <begin position="1115"/>
        <end position="1153"/>
    </location>
</feature>
<dbReference type="InterPro" id="IPR002893">
    <property type="entry name" value="Znf_MYND"/>
</dbReference>
<dbReference type="HOGENOM" id="CLU_007974_0_1_1"/>
<evidence type="ECO:0000256" key="1">
    <source>
        <dbReference type="ARBA" id="ARBA00022723"/>
    </source>
</evidence>
<gene>
    <name evidence="6" type="ORF">M422DRAFT_189460</name>
</gene>
<dbReference type="Gene3D" id="6.10.140.2220">
    <property type="match status" value="1"/>
</dbReference>
<dbReference type="AlphaFoldDB" id="A0A0C9UTW7"/>
<dbReference type="Pfam" id="PF01753">
    <property type="entry name" value="zf-MYND"/>
    <property type="match status" value="1"/>
</dbReference>
<dbReference type="GO" id="GO:0008270">
    <property type="term" value="F:zinc ion binding"/>
    <property type="evidence" value="ECO:0007669"/>
    <property type="project" value="UniProtKB-KW"/>
</dbReference>
<keyword evidence="7" id="KW-1185">Reference proteome</keyword>
<sequence length="1153" mass="129206">MAHPLVWPGKYFFYPIGNTSAVCLTRDLAPEEPADILLLGCGDPRNVLYTIYCEPPTQTRKLDFTCCDFDAGVLARNVLLLTMIVDEKPVATMWNIFFHMNLDKDSHSALVEQCKKLIVLSESLKQWNISPYGSVLKMCTAYTLSELRRHWSLYVNMQDLPQARLESVRKAFGDMSKSVLQMRYVGTFVRSAGPAFPLATSVSADLLKHYWKNGVTFTDDRHITASKFINPTFVYSLAGEGCSVHYGTDPMIPFHHAAVFGNAKGTPSIADIVKAAKATFSDWCSSFRNVSDRCVVRFFLGEVTAVCAALGAFAETRALDIGIPVARWKMQVIQMSSGEYVSGAAPHAFNVIETSNMEDHIGLLNVIIAAAPLLSRSSPSSVLYTESLVFRGQEDATKDFNERVYANITVASLLFGICPIDYLSSFSSRSNTSELMMHHLLKDEIGQFHRMTTWKSAASGDVLAAQDAAGRPVPIFDSIQLGTFLYDMYHSVFEQEDAMHFVRLNQGNMRKAIQHSNIIHYSRETFVLLLKLIRNNLRLSEQDWQDIMGRFITLHDTDTSLPMDSVNYNDFCAHLHRHAVYTVSFYHLPSSKVGIFSSWDSIPPVVRVILTIPREKLAVLEDSGEEIGTPLLQGDVKGKWSHNVFSSVHAAFGRVTPNGTSNRPSVIFQEDVTGWRGRSSLVVSFVMSSGLLTDVEPQENLNVRFSVRSTTGSVVLVPKLGFELTIFSAKLTDKAHVIVIPEQPLPRSASSFPPNRTSLLAEIGSSNPAVVELDDQCELVNTFVCRVSVENDEVKHAFSSGETPQIEQVSPCVMRLTICGHNQDVLYPFPVAGNLNKLRLARKSLWVEVMVPVSGPFKPDGMKVNPFPVIQHENHLTPWNIHRVNLSRLPALDIKIKKSEKWLNPHVGSMMSARERSLRKKHRDDALMYVKDTLHTIFVRSAGTQGGPPRRLFSLCDEATNNCDTIFFIDAMRYDLQSHTMVCDGYVLPLTRVMMPTIMSRFRHLVAKEAGMVNICTFAGEMQAWKQLLPAFVERCRSWSHGNDCEYKSQDKIPLTEEMELGPLCSCGRGKDVEGMKKVALWREFAPYVTRVALSPLFAVSYLESIGRDPTKHKCSVCRGRGKPKLMACSVCKKVRYCSQQCQKKDWKAHKPR</sequence>
<evidence type="ECO:0000256" key="4">
    <source>
        <dbReference type="PROSITE-ProRule" id="PRU00134"/>
    </source>
</evidence>
<dbReference type="EMBL" id="KN837301">
    <property type="protein sequence ID" value="KIJ28640.1"/>
    <property type="molecule type" value="Genomic_DNA"/>
</dbReference>
<evidence type="ECO:0000256" key="2">
    <source>
        <dbReference type="ARBA" id="ARBA00022771"/>
    </source>
</evidence>
<dbReference type="InterPro" id="IPR027974">
    <property type="entry name" value="DUF4470"/>
</dbReference>
<dbReference type="GO" id="GO:0000981">
    <property type="term" value="F:DNA-binding transcription factor activity, RNA polymerase II-specific"/>
    <property type="evidence" value="ECO:0007669"/>
    <property type="project" value="TreeGrafter"/>
</dbReference>
<evidence type="ECO:0000313" key="6">
    <source>
        <dbReference type="EMBL" id="KIJ28640.1"/>
    </source>
</evidence>
<dbReference type="PANTHER" id="PTHR10237:SF15">
    <property type="entry name" value="LD37257P"/>
    <property type="match status" value="1"/>
</dbReference>
<evidence type="ECO:0000256" key="3">
    <source>
        <dbReference type="ARBA" id="ARBA00022833"/>
    </source>
</evidence>
<dbReference type="PANTHER" id="PTHR10237">
    <property type="entry name" value="DEFORMED EPIDERMAL AUTOREGULATORY FACTOR 1 HOMOLOG SUPPRESSIN"/>
    <property type="match status" value="1"/>
</dbReference>
<dbReference type="Proteomes" id="UP000054279">
    <property type="component" value="Unassembled WGS sequence"/>
</dbReference>